<proteinExistence type="predicted"/>
<evidence type="ECO:0000256" key="5">
    <source>
        <dbReference type="SAM" id="Phobius"/>
    </source>
</evidence>
<protein>
    <submittedName>
        <fullName evidence="6">Uncharacterized protein</fullName>
    </submittedName>
</protein>
<dbReference type="GO" id="GO:0016020">
    <property type="term" value="C:membrane"/>
    <property type="evidence" value="ECO:0007669"/>
    <property type="project" value="UniProtKB-SubCell"/>
</dbReference>
<feature type="transmembrane region" description="Helical" evidence="5">
    <location>
        <begin position="12"/>
        <end position="32"/>
    </location>
</feature>
<comment type="subcellular location">
    <subcellularLocation>
        <location evidence="1">Membrane</location>
        <topology evidence="1">Multi-pass membrane protein</topology>
    </subcellularLocation>
</comment>
<evidence type="ECO:0000313" key="7">
    <source>
        <dbReference type="Proteomes" id="UP000503349"/>
    </source>
</evidence>
<feature type="transmembrane region" description="Helical" evidence="5">
    <location>
        <begin position="52"/>
        <end position="76"/>
    </location>
</feature>
<accession>A0A6G1QD00</accession>
<evidence type="ECO:0000313" key="6">
    <source>
        <dbReference type="EMBL" id="KAF3700531.1"/>
    </source>
</evidence>
<dbReference type="Proteomes" id="UP000503349">
    <property type="component" value="Chromosome 15"/>
</dbReference>
<feature type="transmembrane region" description="Helical" evidence="5">
    <location>
        <begin position="83"/>
        <end position="106"/>
    </location>
</feature>
<keyword evidence="2 5" id="KW-0812">Transmembrane</keyword>
<evidence type="ECO:0000256" key="3">
    <source>
        <dbReference type="ARBA" id="ARBA00022989"/>
    </source>
</evidence>
<name>A0A6G1QD00_CHAAH</name>
<dbReference type="PRINTS" id="PR00259">
    <property type="entry name" value="TMFOUR"/>
</dbReference>
<reference evidence="6 7" key="1">
    <citation type="submission" date="2019-02" db="EMBL/GenBank/DDBJ databases">
        <title>Opniocepnalus argus genome.</title>
        <authorList>
            <person name="Zhou C."/>
            <person name="Xiao S."/>
        </authorList>
    </citation>
    <scope>NUCLEOTIDE SEQUENCE [LARGE SCALE GENOMIC DNA]</scope>
    <source>
        <strain evidence="6">OARG1902GOOAL</strain>
        <tissue evidence="6">Muscle</tissue>
    </source>
</reference>
<dbReference type="AlphaFoldDB" id="A0A6G1QD00"/>
<gene>
    <name evidence="6" type="ORF">EXN66_Car016218</name>
</gene>
<evidence type="ECO:0000256" key="1">
    <source>
        <dbReference type="ARBA" id="ARBA00004141"/>
    </source>
</evidence>
<organism evidence="6 7">
    <name type="scientific">Channa argus</name>
    <name type="common">Northern snakehead</name>
    <name type="synonym">Ophicephalus argus</name>
    <dbReference type="NCBI Taxonomy" id="215402"/>
    <lineage>
        <taxon>Eukaryota</taxon>
        <taxon>Metazoa</taxon>
        <taxon>Chordata</taxon>
        <taxon>Craniata</taxon>
        <taxon>Vertebrata</taxon>
        <taxon>Euteleostomi</taxon>
        <taxon>Actinopterygii</taxon>
        <taxon>Neopterygii</taxon>
        <taxon>Teleostei</taxon>
        <taxon>Neoteleostei</taxon>
        <taxon>Acanthomorphata</taxon>
        <taxon>Anabantaria</taxon>
        <taxon>Anabantiformes</taxon>
        <taxon>Channoidei</taxon>
        <taxon>Channidae</taxon>
        <taxon>Channa</taxon>
    </lineage>
</organism>
<sequence>MADGEGGICFKYIVTILSTFFEGVGLTLLGYGGWLKNNAANYDKEDSLLFSIFTWSLLVEGSVMIILGTGGIYIVWNQKRNCLKVFAIILAVLALVDVVAGMFVSIKCKDVRVKQETGHRLVNLHSESSQCPGFITDVPGEEPLVIGTLLGTAVLLIITSICSIIFLKQTDTEHMEFSAHFSAQK</sequence>
<dbReference type="Pfam" id="PF00335">
    <property type="entry name" value="Tetraspanin"/>
    <property type="match status" value="1"/>
</dbReference>
<keyword evidence="3 5" id="KW-1133">Transmembrane helix</keyword>
<dbReference type="InterPro" id="IPR018499">
    <property type="entry name" value="Tetraspanin/Peripherin"/>
</dbReference>
<dbReference type="EMBL" id="CM015726">
    <property type="protein sequence ID" value="KAF3700531.1"/>
    <property type="molecule type" value="Genomic_DNA"/>
</dbReference>
<keyword evidence="4 5" id="KW-0472">Membrane</keyword>
<keyword evidence="7" id="KW-1185">Reference proteome</keyword>
<feature type="transmembrane region" description="Helical" evidence="5">
    <location>
        <begin position="144"/>
        <end position="167"/>
    </location>
</feature>
<evidence type="ECO:0000256" key="2">
    <source>
        <dbReference type="ARBA" id="ARBA00022692"/>
    </source>
</evidence>
<reference evidence="7" key="2">
    <citation type="submission" date="2019-02" db="EMBL/GenBank/DDBJ databases">
        <title>Opniocepnalus argus Var Kimnra genome.</title>
        <authorList>
            <person name="Zhou C."/>
            <person name="Xiao S."/>
        </authorList>
    </citation>
    <scope>NUCLEOTIDE SEQUENCE [LARGE SCALE GENOMIC DNA]</scope>
</reference>
<evidence type="ECO:0000256" key="4">
    <source>
        <dbReference type="ARBA" id="ARBA00023136"/>
    </source>
</evidence>